<feature type="compositionally biased region" description="Pro residues" evidence="1">
    <location>
        <begin position="51"/>
        <end position="61"/>
    </location>
</feature>
<feature type="region of interest" description="Disordered" evidence="1">
    <location>
        <begin position="1"/>
        <end position="104"/>
    </location>
</feature>
<protein>
    <submittedName>
        <fullName evidence="2">Uncharacterized protein</fullName>
    </submittedName>
</protein>
<feature type="compositionally biased region" description="Pro residues" evidence="1">
    <location>
        <begin position="80"/>
        <end position="90"/>
    </location>
</feature>
<accession>A0ABV0MQB7</accession>
<name>A0ABV0MQB7_9TELE</name>
<gene>
    <name evidence="2" type="ORF">GOODEAATRI_008210</name>
</gene>
<evidence type="ECO:0000256" key="1">
    <source>
        <dbReference type="SAM" id="MobiDB-lite"/>
    </source>
</evidence>
<evidence type="ECO:0000313" key="2">
    <source>
        <dbReference type="EMBL" id="MEQ2161287.1"/>
    </source>
</evidence>
<sequence>MIKSSLFPKKDTPDLTKQASAEHSTHTRTRRLPLIRDQVAGAAGSAETPRRPSPQTPPPAPQGEAKALPGQPRDIVPQACPGPSPGPPPGRTNVEISAARSPDA</sequence>
<comment type="caution">
    <text evidence="2">The sequence shown here is derived from an EMBL/GenBank/DDBJ whole genome shotgun (WGS) entry which is preliminary data.</text>
</comment>
<dbReference type="EMBL" id="JAHRIO010010428">
    <property type="protein sequence ID" value="MEQ2161287.1"/>
    <property type="molecule type" value="Genomic_DNA"/>
</dbReference>
<dbReference type="Proteomes" id="UP001476798">
    <property type="component" value="Unassembled WGS sequence"/>
</dbReference>
<proteinExistence type="predicted"/>
<reference evidence="2 3" key="1">
    <citation type="submission" date="2021-06" db="EMBL/GenBank/DDBJ databases">
        <authorList>
            <person name="Palmer J.M."/>
        </authorList>
    </citation>
    <scope>NUCLEOTIDE SEQUENCE [LARGE SCALE GENOMIC DNA]</scope>
    <source>
        <strain evidence="2 3">GA_2019</strain>
        <tissue evidence="2">Muscle</tissue>
    </source>
</reference>
<evidence type="ECO:0000313" key="3">
    <source>
        <dbReference type="Proteomes" id="UP001476798"/>
    </source>
</evidence>
<organism evidence="2 3">
    <name type="scientific">Goodea atripinnis</name>
    <dbReference type="NCBI Taxonomy" id="208336"/>
    <lineage>
        <taxon>Eukaryota</taxon>
        <taxon>Metazoa</taxon>
        <taxon>Chordata</taxon>
        <taxon>Craniata</taxon>
        <taxon>Vertebrata</taxon>
        <taxon>Euteleostomi</taxon>
        <taxon>Actinopterygii</taxon>
        <taxon>Neopterygii</taxon>
        <taxon>Teleostei</taxon>
        <taxon>Neoteleostei</taxon>
        <taxon>Acanthomorphata</taxon>
        <taxon>Ovalentaria</taxon>
        <taxon>Atherinomorphae</taxon>
        <taxon>Cyprinodontiformes</taxon>
        <taxon>Goodeidae</taxon>
        <taxon>Goodea</taxon>
    </lineage>
</organism>
<keyword evidence="3" id="KW-1185">Reference proteome</keyword>